<organism evidence="2 3">
    <name type="scientific">Wolfiporia cocos (strain MD-104)</name>
    <name type="common">Brown rot fungus</name>
    <dbReference type="NCBI Taxonomy" id="742152"/>
    <lineage>
        <taxon>Eukaryota</taxon>
        <taxon>Fungi</taxon>
        <taxon>Dikarya</taxon>
        <taxon>Basidiomycota</taxon>
        <taxon>Agaricomycotina</taxon>
        <taxon>Agaricomycetes</taxon>
        <taxon>Polyporales</taxon>
        <taxon>Phaeolaceae</taxon>
        <taxon>Wolfiporia</taxon>
    </lineage>
</organism>
<dbReference type="AlphaFoldDB" id="A0A2H3J082"/>
<gene>
    <name evidence="2" type="ORF">WOLCODRAFT_139875</name>
</gene>
<feature type="region of interest" description="Disordered" evidence="1">
    <location>
        <begin position="359"/>
        <end position="399"/>
    </location>
</feature>
<evidence type="ECO:0000313" key="2">
    <source>
        <dbReference type="EMBL" id="PCH35381.1"/>
    </source>
</evidence>
<evidence type="ECO:0000256" key="1">
    <source>
        <dbReference type="SAM" id="MobiDB-lite"/>
    </source>
</evidence>
<feature type="compositionally biased region" description="Low complexity" evidence="1">
    <location>
        <begin position="368"/>
        <end position="395"/>
    </location>
</feature>
<reference evidence="2 3" key="1">
    <citation type="journal article" date="2012" name="Science">
        <title>The Paleozoic origin of enzymatic lignin decomposition reconstructed from 31 fungal genomes.</title>
        <authorList>
            <person name="Floudas D."/>
            <person name="Binder M."/>
            <person name="Riley R."/>
            <person name="Barry K."/>
            <person name="Blanchette R.A."/>
            <person name="Henrissat B."/>
            <person name="Martinez A.T."/>
            <person name="Otillar R."/>
            <person name="Spatafora J.W."/>
            <person name="Yadav J.S."/>
            <person name="Aerts A."/>
            <person name="Benoit I."/>
            <person name="Boyd A."/>
            <person name="Carlson A."/>
            <person name="Copeland A."/>
            <person name="Coutinho P.M."/>
            <person name="de Vries R.P."/>
            <person name="Ferreira P."/>
            <person name="Findley K."/>
            <person name="Foster B."/>
            <person name="Gaskell J."/>
            <person name="Glotzer D."/>
            <person name="Gorecki P."/>
            <person name="Heitman J."/>
            <person name="Hesse C."/>
            <person name="Hori C."/>
            <person name="Igarashi K."/>
            <person name="Jurgens J.A."/>
            <person name="Kallen N."/>
            <person name="Kersten P."/>
            <person name="Kohler A."/>
            <person name="Kuees U."/>
            <person name="Kumar T.K.A."/>
            <person name="Kuo A."/>
            <person name="LaButti K."/>
            <person name="Larrondo L.F."/>
            <person name="Lindquist E."/>
            <person name="Ling A."/>
            <person name="Lombard V."/>
            <person name="Lucas S."/>
            <person name="Lundell T."/>
            <person name="Martin R."/>
            <person name="McLaughlin D.J."/>
            <person name="Morgenstern I."/>
            <person name="Morin E."/>
            <person name="Murat C."/>
            <person name="Nagy L.G."/>
            <person name="Nolan M."/>
            <person name="Ohm R.A."/>
            <person name="Patyshakuliyeva A."/>
            <person name="Rokas A."/>
            <person name="Ruiz-Duenas F.J."/>
            <person name="Sabat G."/>
            <person name="Salamov A."/>
            <person name="Samejima M."/>
            <person name="Schmutz J."/>
            <person name="Slot J.C."/>
            <person name="St John F."/>
            <person name="Stenlid J."/>
            <person name="Sun H."/>
            <person name="Sun S."/>
            <person name="Syed K."/>
            <person name="Tsang A."/>
            <person name="Wiebenga A."/>
            <person name="Young D."/>
            <person name="Pisabarro A."/>
            <person name="Eastwood D.C."/>
            <person name="Martin F."/>
            <person name="Cullen D."/>
            <person name="Grigoriev I.V."/>
            <person name="Hibbett D.S."/>
        </authorList>
    </citation>
    <scope>NUCLEOTIDE SEQUENCE [LARGE SCALE GENOMIC DNA]</scope>
    <source>
        <strain evidence="2 3">MD-104</strain>
    </source>
</reference>
<proteinExistence type="predicted"/>
<sequence length="529" mass="58439">MIPRRPRNNSFSSTRSIEPDADAQPRRSRFDSITSRKRSGSTPPSRHAPSSYVPVEPQEELNLLPHVSVFRNTTQMELHVRSSSVKMTRPPGYEVARSLPVFDVHNKVEGTVLLDTGLCSNPGRLTITMEGSFVYISPPTDHSGMPAKAGPSSMHRHTFLRESKALPVEGAVTPKRSSSSLREAIASVRPRNRTERRPSQTNISGPLRLFPFSFDAPLPNRREEELPPTFCSVTEGLSGVRVRAAVERFEVAYKLIATWESTAGDDQRGVEAPIIFEPECDFESFDGRSMEHEAWVEMPLHPDRPVPFKCAVALPDVPTFGRTASIPYYVVFTTTPRSPSLARDIFTDATITVSLTRQVNMDAPPGSPSSQSVVSAGSPSSASSLSSSEDGPSSSILAHKTRLMRRVVSSAPPILSRRQPKLPIQQLPPLGMAEVEHAPQGFSETRALYRDVYAGFPKRPKLRVEPGQKHPSLSALAQLPDGLYKSKLQLSRSLMPSIDWADLSVKYYLEVSVLFGQDESRARIPIRII</sequence>
<protein>
    <submittedName>
        <fullName evidence="2">Uncharacterized protein</fullName>
    </submittedName>
</protein>
<name>A0A2H3J082_WOLCO</name>
<dbReference type="OrthoDB" id="3259897at2759"/>
<dbReference type="Proteomes" id="UP000218811">
    <property type="component" value="Unassembled WGS sequence"/>
</dbReference>
<evidence type="ECO:0000313" key="3">
    <source>
        <dbReference type="Proteomes" id="UP000218811"/>
    </source>
</evidence>
<feature type="region of interest" description="Disordered" evidence="1">
    <location>
        <begin position="170"/>
        <end position="203"/>
    </location>
</feature>
<accession>A0A2H3J082</accession>
<keyword evidence="3" id="KW-1185">Reference proteome</keyword>
<dbReference type="EMBL" id="KB467843">
    <property type="protein sequence ID" value="PCH35381.1"/>
    <property type="molecule type" value="Genomic_DNA"/>
</dbReference>
<dbReference type="OMA" id="MLPAFDW"/>
<feature type="region of interest" description="Disordered" evidence="1">
    <location>
        <begin position="1"/>
        <end position="54"/>
    </location>
</feature>
<dbReference type="STRING" id="742152.A0A2H3J082"/>